<evidence type="ECO:0000313" key="6">
    <source>
        <dbReference type="EMBL" id="KAK8884893.1"/>
    </source>
</evidence>
<evidence type="ECO:0000256" key="5">
    <source>
        <dbReference type="SAM" id="Phobius"/>
    </source>
</evidence>
<dbReference type="PANTHER" id="PTHR46426:SF1">
    <property type="entry name" value="PROTEIN DISULFIDE-ISOMERASE TMX3"/>
    <property type="match status" value="1"/>
</dbReference>
<evidence type="ECO:0000256" key="3">
    <source>
        <dbReference type="ARBA" id="ARBA00022989"/>
    </source>
</evidence>
<keyword evidence="2 5" id="KW-0812">Transmembrane</keyword>
<feature type="transmembrane region" description="Helical" evidence="5">
    <location>
        <begin position="344"/>
        <end position="365"/>
    </location>
</feature>
<accession>A0ABR2K1X5</accession>
<name>A0ABR2K1X5_9EUKA</name>
<reference evidence="6 7" key="1">
    <citation type="submission" date="2024-04" db="EMBL/GenBank/DDBJ databases">
        <title>Tritrichomonas musculus Genome.</title>
        <authorList>
            <person name="Alves-Ferreira E."/>
            <person name="Grigg M."/>
            <person name="Lorenzi H."/>
            <person name="Galac M."/>
        </authorList>
    </citation>
    <scope>NUCLEOTIDE SEQUENCE [LARGE SCALE GENOMIC DNA]</scope>
    <source>
        <strain evidence="6 7">EAF2021</strain>
    </source>
</reference>
<dbReference type="InterPro" id="IPR036249">
    <property type="entry name" value="Thioredoxin-like_sf"/>
</dbReference>
<dbReference type="Gene3D" id="3.40.30.10">
    <property type="entry name" value="Glutaredoxin"/>
    <property type="match status" value="1"/>
</dbReference>
<dbReference type="PANTHER" id="PTHR46426">
    <property type="entry name" value="PROTEIN DISULFIDE-ISOMERASE TMX3"/>
    <property type="match status" value="1"/>
</dbReference>
<proteinExistence type="predicted"/>
<evidence type="ECO:0008006" key="8">
    <source>
        <dbReference type="Google" id="ProtNLM"/>
    </source>
</evidence>
<evidence type="ECO:0000256" key="1">
    <source>
        <dbReference type="ARBA" id="ARBA00004167"/>
    </source>
</evidence>
<evidence type="ECO:0000313" key="7">
    <source>
        <dbReference type="Proteomes" id="UP001470230"/>
    </source>
</evidence>
<comment type="caution">
    <text evidence="6">The sequence shown here is derived from an EMBL/GenBank/DDBJ whole genome shotgun (WGS) entry which is preliminary data.</text>
</comment>
<evidence type="ECO:0000256" key="2">
    <source>
        <dbReference type="ARBA" id="ARBA00022692"/>
    </source>
</evidence>
<dbReference type="Proteomes" id="UP001470230">
    <property type="component" value="Unassembled WGS sequence"/>
</dbReference>
<evidence type="ECO:0000256" key="4">
    <source>
        <dbReference type="ARBA" id="ARBA00023136"/>
    </source>
</evidence>
<gene>
    <name evidence="6" type="ORF">M9Y10_044015</name>
</gene>
<keyword evidence="7" id="KW-1185">Reference proteome</keyword>
<dbReference type="InterPro" id="IPR052250">
    <property type="entry name" value="PDI_TMX3"/>
</dbReference>
<keyword evidence="4 5" id="KW-0472">Membrane</keyword>
<protein>
    <recommendedName>
        <fullName evidence="8">Thioredoxin domain-containing protein</fullName>
    </recommendedName>
</protein>
<comment type="subcellular location">
    <subcellularLocation>
        <location evidence="1">Membrane</location>
        <topology evidence="1">Single-pass membrane protein</topology>
    </subcellularLocation>
</comment>
<dbReference type="EMBL" id="JAPFFF010000008">
    <property type="protein sequence ID" value="KAK8884893.1"/>
    <property type="molecule type" value="Genomic_DNA"/>
</dbReference>
<keyword evidence="3 5" id="KW-1133">Transmembrane helix</keyword>
<dbReference type="SUPFAM" id="SSF52833">
    <property type="entry name" value="Thioredoxin-like"/>
    <property type="match status" value="2"/>
</dbReference>
<organism evidence="6 7">
    <name type="scientific">Tritrichomonas musculus</name>
    <dbReference type="NCBI Taxonomy" id="1915356"/>
    <lineage>
        <taxon>Eukaryota</taxon>
        <taxon>Metamonada</taxon>
        <taxon>Parabasalia</taxon>
        <taxon>Tritrichomonadida</taxon>
        <taxon>Tritrichomonadidae</taxon>
        <taxon>Tritrichomonas</taxon>
    </lineage>
</organism>
<sequence>MSENVLEISKKRPTFIFFKPRKSNKNQNVMKLWEKLSSKYMTDKKVVIADFPCLKYPWECSSMNITSLPSIYAFYGPEFHSKYVGKYSFPVVDEWINKMSAIPVKNVTSILDVVTEIEDSTSNESSEPVKFLLTNERDYKEYYDIAYRRNSSNTYLFFNQEDNNERTNDFKYSSRITAFLNSHFSISSDDTDISLSEFIWKNQFHVPFKLTDQNIKAAKNSKEYLAIYVTKLKKNNKNYYETKLNDFNSILYKQLNFLGEKFYNNSNFCWSDIRTFPVFFKSYGIKKAPSLLVLRDDLFWTTKNADIDEITSFMHQIFSSQIKGQKLSDLKVIKYDFLRILMKYPMLIFLLLMLIMSLFVVIYFISVHMMRLRSFDRFEKELKRHPY</sequence>